<organism evidence="1 2">
    <name type="scientific">Henosepilachna vigintioctopunctata</name>
    <dbReference type="NCBI Taxonomy" id="420089"/>
    <lineage>
        <taxon>Eukaryota</taxon>
        <taxon>Metazoa</taxon>
        <taxon>Ecdysozoa</taxon>
        <taxon>Arthropoda</taxon>
        <taxon>Hexapoda</taxon>
        <taxon>Insecta</taxon>
        <taxon>Pterygota</taxon>
        <taxon>Neoptera</taxon>
        <taxon>Endopterygota</taxon>
        <taxon>Coleoptera</taxon>
        <taxon>Polyphaga</taxon>
        <taxon>Cucujiformia</taxon>
        <taxon>Coccinelloidea</taxon>
        <taxon>Coccinellidae</taxon>
        <taxon>Epilachninae</taxon>
        <taxon>Epilachnini</taxon>
        <taxon>Henosepilachna</taxon>
    </lineage>
</organism>
<dbReference type="AlphaFoldDB" id="A0AAW1VDS5"/>
<comment type="caution">
    <text evidence="1">The sequence shown here is derived from an EMBL/GenBank/DDBJ whole genome shotgun (WGS) entry which is preliminary data.</text>
</comment>
<dbReference type="EMBL" id="JARQZJ010000131">
    <property type="protein sequence ID" value="KAK9891960.1"/>
    <property type="molecule type" value="Genomic_DNA"/>
</dbReference>
<protein>
    <submittedName>
        <fullName evidence="1">Uncharacterized protein</fullName>
    </submittedName>
</protein>
<proteinExistence type="predicted"/>
<dbReference type="Proteomes" id="UP001431783">
    <property type="component" value="Unassembled WGS sequence"/>
</dbReference>
<name>A0AAW1VDS5_9CUCU</name>
<keyword evidence="2" id="KW-1185">Reference proteome</keyword>
<reference evidence="1 2" key="1">
    <citation type="submission" date="2023-03" db="EMBL/GenBank/DDBJ databases">
        <title>Genome insight into feeding habits of ladybird beetles.</title>
        <authorList>
            <person name="Li H.-S."/>
            <person name="Huang Y.-H."/>
            <person name="Pang H."/>
        </authorList>
    </citation>
    <scope>NUCLEOTIDE SEQUENCE [LARGE SCALE GENOMIC DNA]</scope>
    <source>
        <strain evidence="1">SYSU_2023b</strain>
        <tissue evidence="1">Whole body</tissue>
    </source>
</reference>
<evidence type="ECO:0000313" key="1">
    <source>
        <dbReference type="EMBL" id="KAK9891960.1"/>
    </source>
</evidence>
<sequence>MDIATPRNVQLSGFFRRSTAVVNAKEKIPNCLMAIANELTSRLSDIRQQYGEQTAEELSTVITKIQTLRAEVLQDIPFRKLMSSGPDVKFYNDYLEKMTSLDCRPTMLQAIGVIRRMLRISQSMGMLRVNKSTEAIRSV</sequence>
<dbReference type="Gene3D" id="1.20.930.60">
    <property type="match status" value="1"/>
</dbReference>
<accession>A0AAW1VDS5</accession>
<gene>
    <name evidence="1" type="ORF">WA026_017443</name>
</gene>
<evidence type="ECO:0000313" key="2">
    <source>
        <dbReference type="Proteomes" id="UP001431783"/>
    </source>
</evidence>